<dbReference type="GO" id="GO:0034338">
    <property type="term" value="F:short-chain carboxylesterase activity"/>
    <property type="evidence" value="ECO:0007669"/>
    <property type="project" value="TreeGrafter"/>
</dbReference>
<dbReference type="KEGG" id="rcf:Poly24_00260"/>
<comment type="similarity">
    <text evidence="1">Belongs to the AB hydrolase superfamily. AB hydrolase 4 family.</text>
</comment>
<sequence length="337" mass="37162">MSLSFQPHPLLLGGHLQTLATTLIPTPQIPYKATQHRVVLDDGDQIVLHDDTPPGWTAGQPVAILLHGLCGCHGASYMIRMADKLNRCGVRVFRMDMRGCGAGRDLARELPHSGRSGDLLAAITRLAELCDDSPIWPIGISMGGNILLKMLGEIGKGILIPDFPAERIARAAAVAPPIDPAHCCRNMSRWMMRPYGRYFIRKLRARVAPLVEQREDWRAINWNPHPKTLWDFDGLVTAPLSGFRDVEDYYAQAAAAPLASAIAVPTMILASEDDPIIPIDCLRDADWPGHVELHTTRRGGHVGFIGGRQLETGDRYWMDAKLLNWFAFPGSEPTSDS</sequence>
<organism evidence="4 5">
    <name type="scientific">Rosistilla carotiformis</name>
    <dbReference type="NCBI Taxonomy" id="2528017"/>
    <lineage>
        <taxon>Bacteria</taxon>
        <taxon>Pseudomonadati</taxon>
        <taxon>Planctomycetota</taxon>
        <taxon>Planctomycetia</taxon>
        <taxon>Pirellulales</taxon>
        <taxon>Pirellulaceae</taxon>
        <taxon>Rosistilla</taxon>
    </lineage>
</organism>
<accession>A0A518JLC8</accession>
<feature type="domain" description="AB hydrolase-1" evidence="3">
    <location>
        <begin position="64"/>
        <end position="305"/>
    </location>
</feature>
<dbReference type="InterPro" id="IPR050960">
    <property type="entry name" value="AB_hydrolase_4_sf"/>
</dbReference>
<evidence type="ECO:0000259" key="3">
    <source>
        <dbReference type="Pfam" id="PF00561"/>
    </source>
</evidence>
<dbReference type="PIRSF" id="PIRSF005211">
    <property type="entry name" value="Ab_hydro_YheT"/>
    <property type="match status" value="1"/>
</dbReference>
<dbReference type="GO" id="GO:0047372">
    <property type="term" value="F:monoacylglycerol lipase activity"/>
    <property type="evidence" value="ECO:0007669"/>
    <property type="project" value="TreeGrafter"/>
</dbReference>
<dbReference type="PRINTS" id="PR00111">
    <property type="entry name" value="ABHYDROLASE"/>
</dbReference>
<dbReference type="InterPro" id="IPR012020">
    <property type="entry name" value="ABHD4"/>
</dbReference>
<evidence type="ECO:0000313" key="5">
    <source>
        <dbReference type="Proteomes" id="UP000315082"/>
    </source>
</evidence>
<dbReference type="Gene3D" id="3.40.50.1820">
    <property type="entry name" value="alpha/beta hydrolase"/>
    <property type="match status" value="1"/>
</dbReference>
<dbReference type="Proteomes" id="UP000315082">
    <property type="component" value="Chromosome"/>
</dbReference>
<dbReference type="InterPro" id="IPR000073">
    <property type="entry name" value="AB_hydrolase_1"/>
</dbReference>
<dbReference type="InterPro" id="IPR029058">
    <property type="entry name" value="AB_hydrolase_fold"/>
</dbReference>
<dbReference type="Pfam" id="PF00561">
    <property type="entry name" value="Abhydrolase_1"/>
    <property type="match status" value="1"/>
</dbReference>
<evidence type="ECO:0000256" key="1">
    <source>
        <dbReference type="ARBA" id="ARBA00010884"/>
    </source>
</evidence>
<name>A0A518JLC8_9BACT</name>
<dbReference type="PANTHER" id="PTHR10794:SF94">
    <property type="entry name" value="ESTERASE YHET-RELATED"/>
    <property type="match status" value="1"/>
</dbReference>
<feature type="active site" description="Charge relay system" evidence="2">
    <location>
        <position position="141"/>
    </location>
</feature>
<feature type="active site" description="Charge relay system" evidence="2">
    <location>
        <position position="274"/>
    </location>
</feature>
<evidence type="ECO:0000313" key="4">
    <source>
        <dbReference type="EMBL" id="QDV66343.1"/>
    </source>
</evidence>
<feature type="active site" description="Charge relay system" evidence="2">
    <location>
        <position position="301"/>
    </location>
</feature>
<gene>
    <name evidence="4" type="ORF">Poly24_00260</name>
</gene>
<proteinExistence type="inferred from homology"/>
<dbReference type="PANTHER" id="PTHR10794">
    <property type="entry name" value="ABHYDROLASE DOMAIN-CONTAINING PROTEIN"/>
    <property type="match status" value="1"/>
</dbReference>
<dbReference type="RefSeq" id="WP_197452205.1">
    <property type="nucleotide sequence ID" value="NZ_CP036348.1"/>
</dbReference>
<protein>
    <submittedName>
        <fullName evidence="4">Putative hydrolase</fullName>
    </submittedName>
</protein>
<dbReference type="EMBL" id="CP036348">
    <property type="protein sequence ID" value="QDV66343.1"/>
    <property type="molecule type" value="Genomic_DNA"/>
</dbReference>
<keyword evidence="4" id="KW-0378">Hydrolase</keyword>
<dbReference type="SUPFAM" id="SSF53474">
    <property type="entry name" value="alpha/beta-Hydrolases"/>
    <property type="match status" value="1"/>
</dbReference>
<reference evidence="4 5" key="1">
    <citation type="submission" date="2019-02" db="EMBL/GenBank/DDBJ databases">
        <title>Deep-cultivation of Planctomycetes and their phenomic and genomic characterization uncovers novel biology.</title>
        <authorList>
            <person name="Wiegand S."/>
            <person name="Jogler M."/>
            <person name="Boedeker C."/>
            <person name="Pinto D."/>
            <person name="Vollmers J."/>
            <person name="Rivas-Marin E."/>
            <person name="Kohn T."/>
            <person name="Peeters S.H."/>
            <person name="Heuer A."/>
            <person name="Rast P."/>
            <person name="Oberbeckmann S."/>
            <person name="Bunk B."/>
            <person name="Jeske O."/>
            <person name="Meyerdierks A."/>
            <person name="Storesund J.E."/>
            <person name="Kallscheuer N."/>
            <person name="Luecker S."/>
            <person name="Lage O.M."/>
            <person name="Pohl T."/>
            <person name="Merkel B.J."/>
            <person name="Hornburger P."/>
            <person name="Mueller R.-W."/>
            <person name="Bruemmer F."/>
            <person name="Labrenz M."/>
            <person name="Spormann A.M."/>
            <person name="Op den Camp H."/>
            <person name="Overmann J."/>
            <person name="Amann R."/>
            <person name="Jetten M.S.M."/>
            <person name="Mascher T."/>
            <person name="Medema M.H."/>
            <person name="Devos D.P."/>
            <person name="Kaster A.-K."/>
            <person name="Ovreas L."/>
            <person name="Rohde M."/>
            <person name="Galperin M.Y."/>
            <person name="Jogler C."/>
        </authorList>
    </citation>
    <scope>NUCLEOTIDE SEQUENCE [LARGE SCALE GENOMIC DNA]</scope>
    <source>
        <strain evidence="4 5">Poly24</strain>
    </source>
</reference>
<keyword evidence="5" id="KW-1185">Reference proteome</keyword>
<evidence type="ECO:0000256" key="2">
    <source>
        <dbReference type="PIRSR" id="PIRSR005211-1"/>
    </source>
</evidence>
<dbReference type="AlphaFoldDB" id="A0A518JLC8"/>